<proteinExistence type="predicted"/>
<sequence length="103" mass="11849">MAHLALYKLKLLDHFEDRRDAWTFADFESSLLKAWRRATRDDAKAIIHAAHKEGCWPKTVKRYVLTHYQVFGNVSAQLSATFADVVASISSQERAQWRLQAST</sequence>
<keyword evidence="2" id="KW-1185">Reference proteome</keyword>
<reference evidence="1 2" key="1">
    <citation type="journal article" date="2020" name="Microorganisms">
        <title>Reliable Identification of Environmental Pseudomonas Isolates Using the rpoD Gene.</title>
        <authorList>
            <consortium name="The Broad Institute Genome Sequencing Platform"/>
            <person name="Girard L."/>
            <person name="Lood C."/>
            <person name="Rokni-Zadeh H."/>
            <person name="van Noort V."/>
            <person name="Lavigne R."/>
            <person name="De Mot R."/>
        </authorList>
    </citation>
    <scope>NUCLEOTIDE SEQUENCE [LARGE SCALE GENOMIC DNA]</scope>
    <source>
        <strain evidence="1 2">RW7P2</strain>
    </source>
</reference>
<organism evidence="1 2">
    <name type="scientific">Pseudomonas taiwanensis</name>
    <dbReference type="NCBI Taxonomy" id="470150"/>
    <lineage>
        <taxon>Bacteria</taxon>
        <taxon>Pseudomonadati</taxon>
        <taxon>Pseudomonadota</taxon>
        <taxon>Gammaproteobacteria</taxon>
        <taxon>Pseudomonadales</taxon>
        <taxon>Pseudomonadaceae</taxon>
        <taxon>Pseudomonas</taxon>
    </lineage>
</organism>
<dbReference type="RefSeq" id="WP_023380188.1">
    <property type="nucleotide sequence ID" value="NZ_JABWRR010000003.1"/>
</dbReference>
<name>A0ABR6V436_9PSED</name>
<protein>
    <submittedName>
        <fullName evidence="1">Uncharacterized protein</fullName>
    </submittedName>
</protein>
<evidence type="ECO:0000313" key="2">
    <source>
        <dbReference type="Proteomes" id="UP000628086"/>
    </source>
</evidence>
<evidence type="ECO:0000313" key="1">
    <source>
        <dbReference type="EMBL" id="MBC3475231.1"/>
    </source>
</evidence>
<gene>
    <name evidence="1" type="ORF">HU747_06435</name>
</gene>
<comment type="caution">
    <text evidence="1">The sequence shown here is derived from an EMBL/GenBank/DDBJ whole genome shotgun (WGS) entry which is preliminary data.</text>
</comment>
<dbReference type="EMBL" id="JABWRS010000003">
    <property type="protein sequence ID" value="MBC3475231.1"/>
    <property type="molecule type" value="Genomic_DNA"/>
</dbReference>
<accession>A0ABR6V436</accession>
<dbReference type="Proteomes" id="UP000628086">
    <property type="component" value="Unassembled WGS sequence"/>
</dbReference>